<comment type="similarity">
    <text evidence="2 7">Belongs to the bacterioferritin family.</text>
</comment>
<feature type="binding site" evidence="8">
    <location>
        <position position="103"/>
    </location>
    <ligand>
        <name>Fe cation</name>
        <dbReference type="ChEBI" id="CHEBI:24875"/>
        <label>2</label>
    </ligand>
</feature>
<dbReference type="InterPro" id="IPR002024">
    <property type="entry name" value="Bacterioferritin"/>
</dbReference>
<evidence type="ECO:0000256" key="6">
    <source>
        <dbReference type="ARBA" id="ARBA00023004"/>
    </source>
</evidence>
<dbReference type="HOGENOM" id="CLU_104506_2_0_4"/>
<dbReference type="Pfam" id="PF00210">
    <property type="entry name" value="Ferritin"/>
    <property type="match status" value="1"/>
</dbReference>
<dbReference type="PIRSF" id="PIRSF002560">
    <property type="entry name" value="Bacterioferritin"/>
    <property type="match status" value="1"/>
</dbReference>
<dbReference type="GO" id="GO:0004322">
    <property type="term" value="F:ferroxidase activity"/>
    <property type="evidence" value="ECO:0007669"/>
    <property type="project" value="TreeGrafter"/>
</dbReference>
<evidence type="ECO:0000256" key="2">
    <source>
        <dbReference type="ARBA" id="ARBA00008093"/>
    </source>
</evidence>
<evidence type="ECO:0000256" key="1">
    <source>
        <dbReference type="ARBA" id="ARBA00001970"/>
    </source>
</evidence>
<feature type="binding site" evidence="8">
    <location>
        <position position="60"/>
    </location>
    <ligand>
        <name>Fe cation</name>
        <dbReference type="ChEBI" id="CHEBI:24875"/>
        <label>2</label>
    </ligand>
</feature>
<evidence type="ECO:0000313" key="11">
    <source>
        <dbReference type="Proteomes" id="UP000007437"/>
    </source>
</evidence>
<feature type="binding site" description="axial binding residue" evidence="8">
    <location>
        <position position="61"/>
    </location>
    <ligand>
        <name>heme b</name>
        <dbReference type="ChEBI" id="CHEBI:60344"/>
        <note>ligand shared between dimeric partners</note>
    </ligand>
    <ligandPart>
        <name>Fe</name>
        <dbReference type="ChEBI" id="CHEBI:18248"/>
    </ligandPart>
</feature>
<keyword evidence="3 7" id="KW-0409">Iron storage</keyword>
<dbReference type="InterPro" id="IPR012347">
    <property type="entry name" value="Ferritin-like"/>
</dbReference>
<dbReference type="InterPro" id="IPR009078">
    <property type="entry name" value="Ferritin-like_SF"/>
</dbReference>
<feature type="binding site" evidence="8">
    <location>
        <position position="137"/>
    </location>
    <ligand>
        <name>Fe cation</name>
        <dbReference type="ChEBI" id="CHEBI:24875"/>
        <label>2</label>
    </ligand>
</feature>
<dbReference type="AlphaFoldDB" id="E5AS17"/>
<evidence type="ECO:0000256" key="5">
    <source>
        <dbReference type="ARBA" id="ARBA00022723"/>
    </source>
</evidence>
<dbReference type="GO" id="GO:0008199">
    <property type="term" value="F:ferric iron binding"/>
    <property type="evidence" value="ECO:0007669"/>
    <property type="project" value="InterPro"/>
</dbReference>
<dbReference type="Proteomes" id="UP000007437">
    <property type="component" value="Chromosome"/>
</dbReference>
<dbReference type="EMBL" id="FR687359">
    <property type="protein sequence ID" value="CBW75399.1"/>
    <property type="molecule type" value="Genomic_DNA"/>
</dbReference>
<feature type="binding site" evidence="8">
    <location>
        <position position="27"/>
    </location>
    <ligand>
        <name>Fe cation</name>
        <dbReference type="ChEBI" id="CHEBI:24875"/>
        <label>1</label>
    </ligand>
</feature>
<organism evidence="10 11">
    <name type="scientific">Mycetohabitans rhizoxinica (strain DSM 19002 / CIP 109453 / HKI 454)</name>
    <name type="common">Paraburkholderia rhizoxinica</name>
    <dbReference type="NCBI Taxonomy" id="882378"/>
    <lineage>
        <taxon>Bacteria</taxon>
        <taxon>Pseudomonadati</taxon>
        <taxon>Pseudomonadota</taxon>
        <taxon>Betaproteobacteria</taxon>
        <taxon>Burkholderiales</taxon>
        <taxon>Burkholderiaceae</taxon>
        <taxon>Mycetohabitans</taxon>
    </lineage>
</organism>
<evidence type="ECO:0000313" key="10">
    <source>
        <dbReference type="EMBL" id="CBW75399.1"/>
    </source>
</evidence>
<protein>
    <recommendedName>
        <fullName evidence="7">Bacterioferritin</fullName>
    </recommendedName>
</protein>
<dbReference type="GO" id="GO:0006879">
    <property type="term" value="P:intracellular iron ion homeostasis"/>
    <property type="evidence" value="ECO:0007669"/>
    <property type="project" value="UniProtKB-KW"/>
</dbReference>
<dbReference type="InterPro" id="IPR008331">
    <property type="entry name" value="Ferritin_DPS_dom"/>
</dbReference>
<evidence type="ECO:0000259" key="9">
    <source>
        <dbReference type="PROSITE" id="PS50905"/>
    </source>
</evidence>
<dbReference type="InterPro" id="IPR009040">
    <property type="entry name" value="Ferritin-like_diiron"/>
</dbReference>
<feature type="binding site" evidence="8">
    <location>
        <position position="60"/>
    </location>
    <ligand>
        <name>Fe cation</name>
        <dbReference type="ChEBI" id="CHEBI:24875"/>
        <label>1</label>
    </ligand>
</feature>
<dbReference type="Gene3D" id="1.20.1260.10">
    <property type="match status" value="1"/>
</dbReference>
<sequence length="168" mass="19732">MPAHHKEPIMQGDKRVIEYLNAQLKNELTAINQYFLHARMYQHWGLDKLGKHEYDESIGEMKHADWLIERVFMLDGLPNLQDLHKLLVGETTQEILECDLKLELASQTTCKEAIAYCESVQDYVSRELFRRILDDTEEHIDWLETQLELINRIGIQNYQQCAMTAVQS</sequence>
<dbReference type="GO" id="GO:0140315">
    <property type="term" value="F:iron ion sequestering activity"/>
    <property type="evidence" value="ECO:0007669"/>
    <property type="project" value="UniProtKB-ARBA"/>
</dbReference>
<feature type="binding site" evidence="8">
    <location>
        <position position="137"/>
    </location>
    <ligand>
        <name>Fe cation</name>
        <dbReference type="ChEBI" id="CHEBI:24875"/>
        <label>1</label>
    </ligand>
</feature>
<evidence type="ECO:0000256" key="4">
    <source>
        <dbReference type="ARBA" id="ARBA00022617"/>
    </source>
</evidence>
<dbReference type="eggNOG" id="COG2193">
    <property type="taxonomic scope" value="Bacteria"/>
</dbReference>
<evidence type="ECO:0000256" key="3">
    <source>
        <dbReference type="ARBA" id="ARBA00022434"/>
    </source>
</evidence>
<dbReference type="KEGG" id="brh:RBRH_03930"/>
<evidence type="ECO:0000256" key="8">
    <source>
        <dbReference type="PIRSR" id="PIRSR002560-1"/>
    </source>
</evidence>
<feature type="binding site" evidence="8">
    <location>
        <position position="63"/>
    </location>
    <ligand>
        <name>Fe cation</name>
        <dbReference type="ChEBI" id="CHEBI:24875"/>
        <label>1</label>
    </ligand>
</feature>
<dbReference type="CDD" id="cd00907">
    <property type="entry name" value="Bacterioferritin"/>
    <property type="match status" value="1"/>
</dbReference>
<dbReference type="GO" id="GO:0020037">
    <property type="term" value="F:heme binding"/>
    <property type="evidence" value="ECO:0007669"/>
    <property type="project" value="TreeGrafter"/>
</dbReference>
<dbReference type="GO" id="GO:0006826">
    <property type="term" value="P:iron ion transport"/>
    <property type="evidence" value="ECO:0007669"/>
    <property type="project" value="InterPro"/>
</dbReference>
<dbReference type="FunFam" id="1.20.1260.10:FF:000005">
    <property type="entry name" value="Bacterioferritin"/>
    <property type="match status" value="1"/>
</dbReference>
<comment type="cofactor">
    <cofactor evidence="1">
        <name>heme b</name>
        <dbReference type="ChEBI" id="CHEBI:60344"/>
    </cofactor>
</comment>
<dbReference type="NCBIfam" id="TIGR00754">
    <property type="entry name" value="bfr"/>
    <property type="match status" value="1"/>
</dbReference>
<dbReference type="GO" id="GO:0005829">
    <property type="term" value="C:cytosol"/>
    <property type="evidence" value="ECO:0007669"/>
    <property type="project" value="TreeGrafter"/>
</dbReference>
<evidence type="ECO:0000256" key="7">
    <source>
        <dbReference type="PIRNR" id="PIRNR002560"/>
    </source>
</evidence>
<dbReference type="PROSITE" id="PS50905">
    <property type="entry name" value="FERRITIN_LIKE"/>
    <property type="match status" value="1"/>
</dbReference>
<accession>E5AS17</accession>
<dbReference type="SUPFAM" id="SSF47240">
    <property type="entry name" value="Ferritin-like"/>
    <property type="match status" value="1"/>
</dbReference>
<feature type="domain" description="Ferritin-like diiron" evidence="9">
    <location>
        <begin position="10"/>
        <end position="154"/>
    </location>
</feature>
<name>E5AS17_MYCRK</name>
<gene>
    <name evidence="10" type="ordered locus">RBRH_03930</name>
</gene>
<dbReference type="PRINTS" id="PR00601">
    <property type="entry name" value="BACFERRITIN"/>
</dbReference>
<proteinExistence type="inferred from homology"/>
<feature type="binding site" evidence="8">
    <location>
        <position position="139"/>
    </location>
    <ligand>
        <name>Fe cation</name>
        <dbReference type="ChEBI" id="CHEBI:24875"/>
        <label>2</label>
    </ligand>
</feature>
<dbReference type="PANTHER" id="PTHR30295">
    <property type="entry name" value="BACTERIOFERRITIN"/>
    <property type="match status" value="1"/>
</dbReference>
<reference evidence="10 11" key="1">
    <citation type="journal article" date="2011" name="J. Bacteriol.">
        <title>Complete genome sequence of Burkholderia rhizoxinica, an endosymbiont of Rhizopus microsporus.</title>
        <authorList>
            <person name="Lackner G."/>
            <person name="Moebius N."/>
            <person name="Partida-Martinez L."/>
            <person name="Hertweck C."/>
        </authorList>
    </citation>
    <scope>NUCLEOTIDE SEQUENCE [LARGE SCALE GENOMIC DNA]</scope>
    <source>
        <strain evidence="11">DSM 19002 / CIP 109453 / HKI 454</strain>
    </source>
</reference>
<keyword evidence="4" id="KW-0349">Heme</keyword>
<keyword evidence="5 7" id="KW-0479">Metal-binding</keyword>
<keyword evidence="6 7" id="KW-0408">Iron</keyword>
<dbReference type="PANTHER" id="PTHR30295:SF0">
    <property type="entry name" value="BACTERIOFERRITIN"/>
    <property type="match status" value="1"/>
</dbReference>
<dbReference type="STRING" id="882378.RBRH_03930"/>